<sequence>MREGVARGRALRIGRVSEQGRIYLVTTVVQARRPVFRDWQLGRLLVNTMRQAEQQRRVESLAWVIMPEHLHWLFRLTDGALGELMRDVKSQSGRLVNQTACLSPPLWQAGYHDHAVRHDEDLLAMARYVVANPLRAGLVQRVGDYPLWDAAWL</sequence>
<dbReference type="eggNOG" id="COG1943">
    <property type="taxonomic scope" value="Bacteria"/>
</dbReference>
<dbReference type="GO" id="GO:0006313">
    <property type="term" value="P:DNA transposition"/>
    <property type="evidence" value="ECO:0007669"/>
    <property type="project" value="InterPro"/>
</dbReference>
<gene>
    <name evidence="2" type="ORF">B597_022875</name>
</gene>
<dbReference type="Proteomes" id="UP000026923">
    <property type="component" value="Unassembled WGS sequence"/>
</dbReference>
<evidence type="ECO:0000313" key="3">
    <source>
        <dbReference type="Proteomes" id="UP000026923"/>
    </source>
</evidence>
<accession>A0A061JKW7</accession>
<dbReference type="GO" id="GO:0043565">
    <property type="term" value="F:sequence-specific DNA binding"/>
    <property type="evidence" value="ECO:0007669"/>
    <property type="project" value="TreeGrafter"/>
</dbReference>
<evidence type="ECO:0000259" key="1">
    <source>
        <dbReference type="SMART" id="SM01321"/>
    </source>
</evidence>
<dbReference type="Pfam" id="PF01797">
    <property type="entry name" value="Y1_Tnp"/>
    <property type="match status" value="1"/>
</dbReference>
<dbReference type="EMBL" id="AMCZ02000079">
    <property type="protein sequence ID" value="EWC38935.1"/>
    <property type="molecule type" value="Genomic_DNA"/>
</dbReference>
<dbReference type="InterPro" id="IPR052715">
    <property type="entry name" value="RAYT_transposase"/>
</dbReference>
<name>A0A061JKW7_STUST</name>
<evidence type="ECO:0000313" key="2">
    <source>
        <dbReference type="EMBL" id="EWC38935.1"/>
    </source>
</evidence>
<feature type="domain" description="Transposase IS200-like" evidence="1">
    <location>
        <begin position="18"/>
        <end position="132"/>
    </location>
</feature>
<organism evidence="2 3">
    <name type="scientific">Stutzerimonas stutzeri KOS6</name>
    <dbReference type="NCBI Taxonomy" id="1218352"/>
    <lineage>
        <taxon>Bacteria</taxon>
        <taxon>Pseudomonadati</taxon>
        <taxon>Pseudomonadota</taxon>
        <taxon>Gammaproteobacteria</taxon>
        <taxon>Pseudomonadales</taxon>
        <taxon>Pseudomonadaceae</taxon>
        <taxon>Stutzerimonas</taxon>
    </lineage>
</organism>
<comment type="caution">
    <text evidence="2">The sequence shown here is derived from an EMBL/GenBank/DDBJ whole genome shotgun (WGS) entry which is preliminary data.</text>
</comment>
<dbReference type="OrthoDB" id="9791101at2"/>
<reference evidence="2 3" key="1">
    <citation type="journal article" date="2013" name="Genome Announc.">
        <title>Draft Genome of the Nitrogen-Fixing Bacterium Pseudomonas stutzeri Strain KOS6 Isolated from Industrial Hydrocarbon Sludge.</title>
        <authorList>
            <person name="Grigoryeva T.V."/>
            <person name="Laikov A.V."/>
            <person name="Naumova R.P."/>
            <person name="Manolov A.I."/>
            <person name="Larin A.K."/>
            <person name="Karpova I.Y."/>
            <person name="Semashko T.A."/>
            <person name="Alexeev D.G."/>
            <person name="Kostryukova E.S."/>
            <person name="Muller R."/>
            <person name="Govorun V.M."/>
        </authorList>
    </citation>
    <scope>NUCLEOTIDE SEQUENCE [LARGE SCALE GENOMIC DNA]</scope>
    <source>
        <strain evidence="2 3">KOS6</strain>
    </source>
</reference>
<dbReference type="RefSeq" id="WP_024161824.1">
    <property type="nucleotide sequence ID" value="NZ_KK020676.1"/>
</dbReference>
<protein>
    <submittedName>
        <fullName evidence="2">Transposase</fullName>
    </submittedName>
</protein>
<dbReference type="InterPro" id="IPR036515">
    <property type="entry name" value="Transposase_17_sf"/>
</dbReference>
<dbReference type="GO" id="GO:0004803">
    <property type="term" value="F:transposase activity"/>
    <property type="evidence" value="ECO:0007669"/>
    <property type="project" value="InterPro"/>
</dbReference>
<dbReference type="SMART" id="SM01321">
    <property type="entry name" value="Y1_Tnp"/>
    <property type="match status" value="1"/>
</dbReference>
<dbReference type="PANTHER" id="PTHR36966:SF1">
    <property type="entry name" value="REP-ASSOCIATED TYROSINE TRANSPOSASE"/>
    <property type="match status" value="1"/>
</dbReference>
<dbReference type="InterPro" id="IPR002686">
    <property type="entry name" value="Transposase_17"/>
</dbReference>
<dbReference type="HOGENOM" id="CLU_068226_2_1_6"/>
<dbReference type="AlphaFoldDB" id="A0A061JKW7"/>
<dbReference type="Gene3D" id="3.30.70.1290">
    <property type="entry name" value="Transposase IS200-like"/>
    <property type="match status" value="1"/>
</dbReference>
<dbReference type="PANTHER" id="PTHR36966">
    <property type="entry name" value="REP-ASSOCIATED TYROSINE TRANSPOSASE"/>
    <property type="match status" value="1"/>
</dbReference>
<dbReference type="SUPFAM" id="SSF143422">
    <property type="entry name" value="Transposase IS200-like"/>
    <property type="match status" value="1"/>
</dbReference>
<dbReference type="NCBIfam" id="NF047646">
    <property type="entry name" value="REP_Tyr_transpos"/>
    <property type="match status" value="1"/>
</dbReference>
<proteinExistence type="predicted"/>